<dbReference type="Proteomes" id="UP000009096">
    <property type="component" value="Chromosome 11"/>
</dbReference>
<keyword evidence="3" id="KW-1185">Reference proteome</keyword>
<dbReference type="VEuPathDB" id="FungiDB:FVEG_16906"/>
<gene>
    <name evidence="2" type="ORF">FVEG_16906</name>
</gene>
<dbReference type="GeneID" id="30073782"/>
<sequence>MIDIGQQETRRVGNHKKNSVAVQKDISLFTNTVKGELHPLSVPTNSARPLVEPASWSRRPTDEAHVLNGQNPEQKA</sequence>
<dbReference type="eggNOG" id="ENOG502R261">
    <property type="taxonomic scope" value="Eukaryota"/>
</dbReference>
<evidence type="ECO:0000256" key="1">
    <source>
        <dbReference type="SAM" id="MobiDB-lite"/>
    </source>
</evidence>
<dbReference type="AlphaFoldDB" id="W7MLT7"/>
<dbReference type="EMBL" id="CM000588">
    <property type="protein sequence ID" value="EWG52046.1"/>
    <property type="molecule type" value="Genomic_DNA"/>
</dbReference>
<evidence type="ECO:0000313" key="3">
    <source>
        <dbReference type="Proteomes" id="UP000009096"/>
    </source>
</evidence>
<organism evidence="2 3">
    <name type="scientific">Gibberella moniliformis (strain M3125 / FGSC 7600)</name>
    <name type="common">Maize ear and stalk rot fungus</name>
    <name type="synonym">Fusarium verticillioides</name>
    <dbReference type="NCBI Taxonomy" id="334819"/>
    <lineage>
        <taxon>Eukaryota</taxon>
        <taxon>Fungi</taxon>
        <taxon>Dikarya</taxon>
        <taxon>Ascomycota</taxon>
        <taxon>Pezizomycotina</taxon>
        <taxon>Sordariomycetes</taxon>
        <taxon>Hypocreomycetidae</taxon>
        <taxon>Hypocreales</taxon>
        <taxon>Nectriaceae</taxon>
        <taxon>Fusarium</taxon>
        <taxon>Fusarium fujikuroi species complex</taxon>
    </lineage>
</organism>
<protein>
    <submittedName>
        <fullName evidence="2">Uncharacterized protein</fullName>
    </submittedName>
</protein>
<evidence type="ECO:0000313" key="2">
    <source>
        <dbReference type="EMBL" id="EWG52046.1"/>
    </source>
</evidence>
<dbReference type="KEGG" id="fvr:FVEG_16906"/>
<name>W7MLT7_GIBM7</name>
<accession>W7MLT7</accession>
<dbReference type="RefSeq" id="XP_018758237.1">
    <property type="nucleotide sequence ID" value="XM_018906143.1"/>
</dbReference>
<proteinExistence type="predicted"/>
<feature type="region of interest" description="Disordered" evidence="1">
    <location>
        <begin position="37"/>
        <end position="76"/>
    </location>
</feature>
<dbReference type="EMBL" id="DS022256">
    <property type="protein sequence ID" value="EWG52046.1"/>
    <property type="molecule type" value="Genomic_DNA"/>
</dbReference>
<reference evidence="2 3" key="1">
    <citation type="journal article" date="2010" name="Nature">
        <title>Comparative genomics reveals mobile pathogenicity chromosomes in Fusarium.</title>
        <authorList>
            <person name="Ma L.J."/>
            <person name="van der Does H.C."/>
            <person name="Borkovich K.A."/>
            <person name="Coleman J.J."/>
            <person name="Daboussi M.J."/>
            <person name="Di Pietro A."/>
            <person name="Dufresne M."/>
            <person name="Freitag M."/>
            <person name="Grabherr M."/>
            <person name="Henrissat B."/>
            <person name="Houterman P.M."/>
            <person name="Kang S."/>
            <person name="Shim W.B."/>
            <person name="Woloshuk C."/>
            <person name="Xie X."/>
            <person name="Xu J.R."/>
            <person name="Antoniw J."/>
            <person name="Baker S.E."/>
            <person name="Bluhm B.H."/>
            <person name="Breakspear A."/>
            <person name="Brown D.W."/>
            <person name="Butchko R.A."/>
            <person name="Chapman S."/>
            <person name="Coulson R."/>
            <person name="Coutinho P.M."/>
            <person name="Danchin E.G."/>
            <person name="Diener A."/>
            <person name="Gale L.R."/>
            <person name="Gardiner D.M."/>
            <person name="Goff S."/>
            <person name="Hammond-Kosack K.E."/>
            <person name="Hilburn K."/>
            <person name="Hua-Van A."/>
            <person name="Jonkers W."/>
            <person name="Kazan K."/>
            <person name="Kodira C.D."/>
            <person name="Koehrsen M."/>
            <person name="Kumar L."/>
            <person name="Lee Y.H."/>
            <person name="Li L."/>
            <person name="Manners J.M."/>
            <person name="Miranda-Saavedra D."/>
            <person name="Mukherjee M."/>
            <person name="Park G."/>
            <person name="Park J."/>
            <person name="Park S.Y."/>
            <person name="Proctor R.H."/>
            <person name="Regev A."/>
            <person name="Ruiz-Roldan M.C."/>
            <person name="Sain D."/>
            <person name="Sakthikumar S."/>
            <person name="Sykes S."/>
            <person name="Schwartz D.C."/>
            <person name="Turgeon B.G."/>
            <person name="Wapinski I."/>
            <person name="Yoder O."/>
            <person name="Young S."/>
            <person name="Zeng Q."/>
            <person name="Zhou S."/>
            <person name="Galagan J."/>
            <person name="Cuomo C.A."/>
            <person name="Kistler H.C."/>
            <person name="Rep M."/>
        </authorList>
    </citation>
    <scope>NUCLEOTIDE SEQUENCE [LARGE SCALE GENOMIC DNA]</scope>
    <source>
        <strain evidence="3">M3125 / FGSC 7600</strain>
    </source>
</reference>